<feature type="transmembrane region" description="Helical" evidence="12">
    <location>
        <begin position="600"/>
        <end position="619"/>
    </location>
</feature>
<dbReference type="GO" id="GO:0005789">
    <property type="term" value="C:endoplasmic reticulum membrane"/>
    <property type="evidence" value="ECO:0007669"/>
    <property type="project" value="UniProtKB-SubCell"/>
</dbReference>
<dbReference type="GeneID" id="20529706"/>
<dbReference type="OMA" id="YLENIHY"/>
<comment type="subcellular location">
    <subcellularLocation>
        <location evidence="1 12">Endoplasmic reticulum membrane</location>
        <topology evidence="1 12">Multi-pass membrane protein</topology>
    </subcellularLocation>
</comment>
<proteinExistence type="inferred from homology"/>
<dbReference type="PANTHER" id="PTHR12250">
    <property type="entry name" value="PHOSPHATIDYLINOSITOL GLYCAN, CLASS N"/>
    <property type="match status" value="1"/>
</dbReference>
<evidence type="ECO:0000256" key="7">
    <source>
        <dbReference type="ARBA" id="ARBA00022692"/>
    </source>
</evidence>
<comment type="caution">
    <text evidence="12">Lacks conserved residue(s) required for the propagation of feature annotation.</text>
</comment>
<keyword evidence="8 12" id="KW-0256">Endoplasmic reticulum</keyword>
<evidence type="ECO:0000256" key="6">
    <source>
        <dbReference type="ARBA" id="ARBA00022679"/>
    </source>
</evidence>
<dbReference type="Gene3D" id="3.40.720.10">
    <property type="entry name" value="Alkaline Phosphatase, subunit A"/>
    <property type="match status" value="1"/>
</dbReference>
<evidence type="ECO:0000256" key="2">
    <source>
        <dbReference type="ARBA" id="ARBA00004687"/>
    </source>
</evidence>
<keyword evidence="6 12" id="KW-0808">Transferase</keyword>
<evidence type="ECO:0000256" key="13">
    <source>
        <dbReference type="SAM" id="MobiDB-lite"/>
    </source>
</evidence>
<feature type="transmembrane region" description="Helical" evidence="12">
    <location>
        <begin position="540"/>
        <end position="559"/>
    </location>
</feature>
<name>A0A058Z438_FONAL</name>
<protein>
    <recommendedName>
        <fullName evidence="4 12">GPI ethanolamine phosphate transferase 1</fullName>
        <ecNumber evidence="12">2.-.-.-</ecNumber>
    </recommendedName>
</protein>
<comment type="function">
    <text evidence="12">Ethanolamine phosphate transferase involved in glycosylphosphatidylinositol-anchor biosynthesis. Transfers ethanolamine phosphate to the first alpha-1,4-linked mannose of the glycosylphosphatidylinositol precursor of GPI-anchor.</text>
</comment>
<dbReference type="Proteomes" id="UP000030693">
    <property type="component" value="Unassembled WGS sequence"/>
</dbReference>
<feature type="transmembrane region" description="Helical" evidence="12">
    <location>
        <begin position="571"/>
        <end position="588"/>
    </location>
</feature>
<evidence type="ECO:0000256" key="1">
    <source>
        <dbReference type="ARBA" id="ARBA00004477"/>
    </source>
</evidence>
<feature type="transmembrane region" description="Helical" evidence="12">
    <location>
        <begin position="716"/>
        <end position="735"/>
    </location>
</feature>
<feature type="compositionally biased region" description="Low complexity" evidence="13">
    <location>
        <begin position="25"/>
        <end position="35"/>
    </location>
</feature>
<evidence type="ECO:0000256" key="8">
    <source>
        <dbReference type="ARBA" id="ARBA00022824"/>
    </source>
</evidence>
<dbReference type="InterPro" id="IPR017852">
    <property type="entry name" value="GPI_EtnP_transferase_1_C"/>
</dbReference>
<keyword evidence="11" id="KW-0325">Glycoprotein</keyword>
<keyword evidence="16" id="KW-1185">Reference proteome</keyword>
<dbReference type="STRING" id="691883.A0A058Z438"/>
<dbReference type="SUPFAM" id="SSF53649">
    <property type="entry name" value="Alkaline phosphatase-like"/>
    <property type="match status" value="1"/>
</dbReference>
<evidence type="ECO:0000256" key="12">
    <source>
        <dbReference type="RuleBase" id="RU367138"/>
    </source>
</evidence>
<dbReference type="RefSeq" id="XP_009497125.1">
    <property type="nucleotide sequence ID" value="XM_009498850.1"/>
</dbReference>
<evidence type="ECO:0000313" key="15">
    <source>
        <dbReference type="EMBL" id="KCV68693.1"/>
    </source>
</evidence>
<dbReference type="InterPro" id="IPR017850">
    <property type="entry name" value="Alkaline_phosphatase_core_sf"/>
</dbReference>
<dbReference type="GO" id="GO:0051377">
    <property type="term" value="F:mannose-ethanolamine phosphotransferase activity"/>
    <property type="evidence" value="ECO:0007669"/>
    <property type="project" value="UniProtKB-UniRule"/>
</dbReference>
<feature type="domain" description="GPI ethanolamine phosphate transferase 1 C-terminal" evidence="14">
    <location>
        <begin position="647"/>
        <end position="740"/>
    </location>
</feature>
<reference evidence="15" key="1">
    <citation type="submission" date="2013-04" db="EMBL/GenBank/DDBJ databases">
        <title>The Genome Sequence of Fonticula alba ATCC 38817.</title>
        <authorList>
            <consortium name="The Broad Institute Genomics Platform"/>
            <person name="Russ C."/>
            <person name="Cuomo C."/>
            <person name="Burger G."/>
            <person name="Gray M.W."/>
            <person name="Holland P.W.H."/>
            <person name="King N."/>
            <person name="Lang F.B.F."/>
            <person name="Roger A.J."/>
            <person name="Ruiz-Trillo I."/>
            <person name="Brown M."/>
            <person name="Walker B."/>
            <person name="Young S."/>
            <person name="Zeng Q."/>
            <person name="Gargeya S."/>
            <person name="Fitzgerald M."/>
            <person name="Haas B."/>
            <person name="Abouelleil A."/>
            <person name="Allen A.W."/>
            <person name="Alvarado L."/>
            <person name="Arachchi H.M."/>
            <person name="Berlin A.M."/>
            <person name="Chapman S.B."/>
            <person name="Gainer-Dewar J."/>
            <person name="Goldberg J."/>
            <person name="Griggs A."/>
            <person name="Gujja S."/>
            <person name="Hansen M."/>
            <person name="Howarth C."/>
            <person name="Imamovic A."/>
            <person name="Ireland A."/>
            <person name="Larimer J."/>
            <person name="McCowan C."/>
            <person name="Murphy C."/>
            <person name="Pearson M."/>
            <person name="Poon T.W."/>
            <person name="Priest M."/>
            <person name="Roberts A."/>
            <person name="Saif S."/>
            <person name="Shea T."/>
            <person name="Sisk P."/>
            <person name="Sykes S."/>
            <person name="Wortman J."/>
            <person name="Nusbaum C."/>
            <person name="Birren B."/>
        </authorList>
    </citation>
    <scope>NUCLEOTIDE SEQUENCE [LARGE SCALE GENOMIC DNA]</scope>
    <source>
        <strain evidence="15">ATCC 38817</strain>
    </source>
</reference>
<feature type="region of interest" description="Disordered" evidence="13">
    <location>
        <begin position="1"/>
        <end position="35"/>
    </location>
</feature>
<dbReference type="CDD" id="cd16020">
    <property type="entry name" value="GPI_EPT_1"/>
    <property type="match status" value="1"/>
</dbReference>
<keyword evidence="10 12" id="KW-0472">Membrane</keyword>
<dbReference type="OrthoDB" id="2748310at2759"/>
<dbReference type="InterPro" id="IPR007070">
    <property type="entry name" value="GPI_EtnP_transferase_1"/>
</dbReference>
<dbReference type="UniPathway" id="UPA00196"/>
<keyword evidence="9 12" id="KW-1133">Transmembrane helix</keyword>
<sequence length="786" mass="84166">MSVLQRPGGTSSRLPARVPAPPTPGAGASSASSSGLRGSALLRGFRSMAQYRRQYALLLLTALVFHGIYALSIFDIYFRSPVISGMPLHASPEAAPARRLVLFVADGLRADRFFEEQTPGSTVPEFGFLSTEHESMYHRSRAPFLRSVVEETGRWGVAHTRVPTETRPGHVALIAGLYEDVSAVTKGWQENPVEFDSLFNRTRRTFAIGAPDVVPMFARGAGERPAFEDGDPDPGAELDRWVFDKAHALLDAAEAGDTPARLRLRAQMAADRTVFFFHLLGLDTNGHARLPDSKQYLENIHYVDAGIKRLHGRLEDFFRRLDGTPEQEPSRTAYIFTADHGMSAQGAHGDGTPSCTRVPLVAWGAGVRGPGPSGDMGTAAGATAAAAAATARLWDTWLGTVENRADGLAEDHWGLDHLVRTDVAQADVAALMTSLIGVPFPVNNVGVVPLDYLEADGAFRAHALCTNARQIFAQLERKSELKKASVVRPFRPFAPLANFSDESIFSKGGLVEGHIAAGRVAAAEEVCRGMIDLSIEGLRYFQTLAGVVLVSVAGFVYLVSGVARPDTRPALAGLLTIPGISLLLTTYIDSLHEEQLGLPMWAQCVAWVLLLSGIIGPFYRWRGVNDPYGRMVAALAGLSGAFVILSLILIHLGFFGTGNVASLASFRLSSVFRLMATFRPFAMTALLLLKLLLPYSVLALGLAAISRKCRLPPSSLAVAALVLSGGLTLNFFFLVRDEGSWLEIGLGISHFIIASAMCVVVCGISALGPALEGPLPVGKPPGAAAQ</sequence>
<keyword evidence="5 12" id="KW-0337">GPI-anchor biosynthesis</keyword>
<dbReference type="GO" id="GO:0006506">
    <property type="term" value="P:GPI anchor biosynthetic process"/>
    <property type="evidence" value="ECO:0007669"/>
    <property type="project" value="UniProtKB-UniPathway"/>
</dbReference>
<comment type="pathway">
    <text evidence="2 12">Glycolipid biosynthesis; glycosylphosphatidylinositol-anchor biosynthesis.</text>
</comment>
<gene>
    <name evidence="15" type="ORF">H696_04981</name>
</gene>
<evidence type="ECO:0000313" key="16">
    <source>
        <dbReference type="Proteomes" id="UP000030693"/>
    </source>
</evidence>
<feature type="transmembrane region" description="Helical" evidence="12">
    <location>
        <begin position="681"/>
        <end position="704"/>
    </location>
</feature>
<evidence type="ECO:0000256" key="10">
    <source>
        <dbReference type="ARBA" id="ARBA00023136"/>
    </source>
</evidence>
<organism evidence="15">
    <name type="scientific">Fonticula alba</name>
    <name type="common">Slime mold</name>
    <dbReference type="NCBI Taxonomy" id="691883"/>
    <lineage>
        <taxon>Eukaryota</taxon>
        <taxon>Rotosphaerida</taxon>
        <taxon>Fonticulaceae</taxon>
        <taxon>Fonticula</taxon>
    </lineage>
</organism>
<dbReference type="eggNOG" id="KOG2124">
    <property type="taxonomic scope" value="Eukaryota"/>
</dbReference>
<evidence type="ECO:0000256" key="5">
    <source>
        <dbReference type="ARBA" id="ARBA00022502"/>
    </source>
</evidence>
<dbReference type="PANTHER" id="PTHR12250:SF0">
    <property type="entry name" value="GPI ETHANOLAMINE PHOSPHATE TRANSFERASE 1"/>
    <property type="match status" value="1"/>
</dbReference>
<evidence type="ECO:0000256" key="11">
    <source>
        <dbReference type="ARBA" id="ARBA00023180"/>
    </source>
</evidence>
<dbReference type="AlphaFoldDB" id="A0A058Z438"/>
<evidence type="ECO:0000256" key="3">
    <source>
        <dbReference type="ARBA" id="ARBA00008400"/>
    </source>
</evidence>
<feature type="transmembrane region" description="Helical" evidence="12">
    <location>
        <begin position="631"/>
        <end position="661"/>
    </location>
</feature>
<accession>A0A058Z438</accession>
<dbReference type="Pfam" id="PF04987">
    <property type="entry name" value="PigN"/>
    <property type="match status" value="1"/>
</dbReference>
<comment type="similarity">
    <text evidence="3 12">Belongs to the PIGG/PIGN/PIGO family. PIGN subfamily.</text>
</comment>
<dbReference type="InterPro" id="IPR037671">
    <property type="entry name" value="PIGN_N"/>
</dbReference>
<keyword evidence="7 12" id="KW-0812">Transmembrane</keyword>
<evidence type="ECO:0000259" key="14">
    <source>
        <dbReference type="Pfam" id="PF04987"/>
    </source>
</evidence>
<evidence type="ECO:0000256" key="4">
    <source>
        <dbReference type="ARBA" id="ARBA00020831"/>
    </source>
</evidence>
<feature type="transmembrane region" description="Helical" evidence="12">
    <location>
        <begin position="747"/>
        <end position="771"/>
    </location>
</feature>
<feature type="transmembrane region" description="Helical" evidence="12">
    <location>
        <begin position="55"/>
        <end position="78"/>
    </location>
</feature>
<dbReference type="EC" id="2.-.-.-" evidence="12"/>
<dbReference type="EMBL" id="KB932208">
    <property type="protein sequence ID" value="KCV68693.1"/>
    <property type="molecule type" value="Genomic_DNA"/>
</dbReference>
<evidence type="ECO:0000256" key="9">
    <source>
        <dbReference type="ARBA" id="ARBA00022989"/>
    </source>
</evidence>